<evidence type="ECO:0000313" key="2">
    <source>
        <dbReference type="Proteomes" id="UP001595973"/>
    </source>
</evidence>
<sequence length="461" mass="50259">MVGFAPDLAEIRFGCGLSPVIPPPESAAAIVQALRGPDTMAERFPIDSYTAHEAWLESARALRKAGYQDKKGRKKDALDAFRKSRLEKNQEAMVWAMRVQLRWAHTPTGFHERLVAFWADHFTAVGKVGLMRSAMAPYVETTIRPHVAGRFADLLIAAETSPLMLHYLDQVTSVGPNSRAAQNKEALGGLNENLAREVLELHTMGVDGPYTQDDVRQLAELFTGLTVQAKGGFTFRPAFAEPGSETVLGKSYGGDPGTLEAVHEALRDLALHPVTAGHIARKLAVHFVSDTPDPGLVSAMMRRYLDTGGDLAEVYGAMLAHPAAWSEPLQNVKPPQQFIGSAFRALAVSPERVAQLRPRDIRQTFDSPLATMGQPWLTPNGPDGWAEQDEAWVTPQGVAERLIWAVNVPQMLRPALPDPRLFVNQALGRFATEAVRFAAAAAESEAEAVGLVLASPAFQRR</sequence>
<gene>
    <name evidence="1" type="ORF">ACFO5X_05065</name>
</gene>
<proteinExistence type="predicted"/>
<protein>
    <submittedName>
        <fullName evidence="1">DUF1800 family protein</fullName>
    </submittedName>
</protein>
<dbReference type="InterPro" id="IPR014917">
    <property type="entry name" value="DUF1800"/>
</dbReference>
<name>A0ABV9KD97_9RHOB</name>
<comment type="caution">
    <text evidence="1">The sequence shown here is derived from an EMBL/GenBank/DDBJ whole genome shotgun (WGS) entry which is preliminary data.</text>
</comment>
<organism evidence="1 2">
    <name type="scientific">Seohaeicola nanhaiensis</name>
    <dbReference type="NCBI Taxonomy" id="1387282"/>
    <lineage>
        <taxon>Bacteria</taxon>
        <taxon>Pseudomonadati</taxon>
        <taxon>Pseudomonadota</taxon>
        <taxon>Alphaproteobacteria</taxon>
        <taxon>Rhodobacterales</taxon>
        <taxon>Roseobacteraceae</taxon>
        <taxon>Seohaeicola</taxon>
    </lineage>
</organism>
<dbReference type="EMBL" id="JBHSGI010000002">
    <property type="protein sequence ID" value="MFC4667916.1"/>
    <property type="molecule type" value="Genomic_DNA"/>
</dbReference>
<keyword evidence="2" id="KW-1185">Reference proteome</keyword>
<dbReference type="Proteomes" id="UP001595973">
    <property type="component" value="Unassembled WGS sequence"/>
</dbReference>
<reference evidence="2" key="1">
    <citation type="journal article" date="2019" name="Int. J. Syst. Evol. Microbiol.">
        <title>The Global Catalogue of Microorganisms (GCM) 10K type strain sequencing project: providing services to taxonomists for standard genome sequencing and annotation.</title>
        <authorList>
            <consortium name="The Broad Institute Genomics Platform"/>
            <consortium name="The Broad Institute Genome Sequencing Center for Infectious Disease"/>
            <person name="Wu L."/>
            <person name="Ma J."/>
        </authorList>
    </citation>
    <scope>NUCLEOTIDE SEQUENCE [LARGE SCALE GENOMIC DNA]</scope>
    <source>
        <strain evidence="2">CGMCC 4.7283</strain>
    </source>
</reference>
<dbReference type="RefSeq" id="WP_380716150.1">
    <property type="nucleotide sequence ID" value="NZ_JBHSGI010000002.1"/>
</dbReference>
<accession>A0ABV9KD97</accession>
<evidence type="ECO:0000313" key="1">
    <source>
        <dbReference type="EMBL" id="MFC4667916.1"/>
    </source>
</evidence>
<dbReference type="Pfam" id="PF08811">
    <property type="entry name" value="DUF1800"/>
    <property type="match status" value="1"/>
</dbReference>